<dbReference type="EMBL" id="JAWXYG010000013">
    <property type="protein sequence ID" value="KAK4255766.1"/>
    <property type="molecule type" value="Genomic_DNA"/>
</dbReference>
<proteinExistence type="predicted"/>
<dbReference type="AlphaFoldDB" id="A0AAE1IS81"/>
<keyword evidence="2" id="KW-1185">Reference proteome</keyword>
<reference evidence="1" key="1">
    <citation type="submission" date="2023-10" db="EMBL/GenBank/DDBJ databases">
        <title>Chromosome-level genome of the transformable northern wattle, Acacia crassicarpa.</title>
        <authorList>
            <person name="Massaro I."/>
            <person name="Sinha N.R."/>
            <person name="Poethig S."/>
            <person name="Leichty A.R."/>
        </authorList>
    </citation>
    <scope>NUCLEOTIDE SEQUENCE</scope>
    <source>
        <strain evidence="1">Acra3RX</strain>
        <tissue evidence="1">Leaf</tissue>
    </source>
</reference>
<organism evidence="1 2">
    <name type="scientific">Acacia crassicarpa</name>
    <name type="common">northern wattle</name>
    <dbReference type="NCBI Taxonomy" id="499986"/>
    <lineage>
        <taxon>Eukaryota</taxon>
        <taxon>Viridiplantae</taxon>
        <taxon>Streptophyta</taxon>
        <taxon>Embryophyta</taxon>
        <taxon>Tracheophyta</taxon>
        <taxon>Spermatophyta</taxon>
        <taxon>Magnoliopsida</taxon>
        <taxon>eudicotyledons</taxon>
        <taxon>Gunneridae</taxon>
        <taxon>Pentapetalae</taxon>
        <taxon>rosids</taxon>
        <taxon>fabids</taxon>
        <taxon>Fabales</taxon>
        <taxon>Fabaceae</taxon>
        <taxon>Caesalpinioideae</taxon>
        <taxon>mimosoid clade</taxon>
        <taxon>Acacieae</taxon>
        <taxon>Acacia</taxon>
    </lineage>
</organism>
<gene>
    <name evidence="1" type="ORF">QN277_008721</name>
</gene>
<dbReference type="Proteomes" id="UP001293593">
    <property type="component" value="Unassembled WGS sequence"/>
</dbReference>
<comment type="caution">
    <text evidence="1">The sequence shown here is derived from an EMBL/GenBank/DDBJ whole genome shotgun (WGS) entry which is preliminary data.</text>
</comment>
<evidence type="ECO:0000313" key="1">
    <source>
        <dbReference type="EMBL" id="KAK4255766.1"/>
    </source>
</evidence>
<protein>
    <submittedName>
        <fullName evidence="1">Uncharacterized protein</fullName>
    </submittedName>
</protein>
<evidence type="ECO:0000313" key="2">
    <source>
        <dbReference type="Proteomes" id="UP001293593"/>
    </source>
</evidence>
<accession>A0AAE1IS81</accession>
<name>A0AAE1IS81_9FABA</name>
<sequence>MNLPASAIQFLDAFRGLIQRKYWQGHLPWVRCYCFIRATETPKCILAEAESAINAQIKDSIFEGQGCGSKQGNVLFKLQDSRGMLQGEDVR</sequence>